<protein>
    <submittedName>
        <fullName evidence="2">PQQ-dependent sugar dehydrogenase</fullName>
    </submittedName>
</protein>
<dbReference type="InterPro" id="IPR011041">
    <property type="entry name" value="Quinoprot_gluc/sorb_DH_b-prop"/>
</dbReference>
<name>A0ABY5YBK1_9FLAO</name>
<evidence type="ECO:0000259" key="1">
    <source>
        <dbReference type="Pfam" id="PF07995"/>
    </source>
</evidence>
<dbReference type="RefSeq" id="WP_260573581.1">
    <property type="nucleotide sequence ID" value="NZ_CP104205.1"/>
</dbReference>
<dbReference type="Gene3D" id="2.120.10.30">
    <property type="entry name" value="TolB, C-terminal domain"/>
    <property type="match status" value="1"/>
</dbReference>
<organism evidence="2 3">
    <name type="scientific">Maribacter litopenaei</name>
    <dbReference type="NCBI Taxonomy" id="2976127"/>
    <lineage>
        <taxon>Bacteria</taxon>
        <taxon>Pseudomonadati</taxon>
        <taxon>Bacteroidota</taxon>
        <taxon>Flavobacteriia</taxon>
        <taxon>Flavobacteriales</taxon>
        <taxon>Flavobacteriaceae</taxon>
        <taxon>Maribacter</taxon>
    </lineage>
</organism>
<dbReference type="InterPro" id="IPR012938">
    <property type="entry name" value="Glc/Sorbosone_DH"/>
</dbReference>
<sequence>MFATGIRSMVAISWNNADDKLYGVQHGRDYLHNHAPQYYSKWDQAVLPAEEFMQIENGDNFGWPYSYYDPFKKEKLVAPEYGGDGQKKAEGFKDPIMGLPAHWAPNDLLFYEGNQFP</sequence>
<feature type="domain" description="Glucose/Sorbosone dehydrogenase" evidence="1">
    <location>
        <begin position="2"/>
        <end position="117"/>
    </location>
</feature>
<dbReference type="Proteomes" id="UP001059209">
    <property type="component" value="Chromosome"/>
</dbReference>
<dbReference type="SUPFAM" id="SSF50952">
    <property type="entry name" value="Soluble quinoprotein glucose dehydrogenase"/>
    <property type="match status" value="1"/>
</dbReference>
<proteinExistence type="predicted"/>
<dbReference type="Pfam" id="PF07995">
    <property type="entry name" value="GSDH"/>
    <property type="match status" value="1"/>
</dbReference>
<gene>
    <name evidence="2" type="ORF">NYZ99_03695</name>
</gene>
<keyword evidence="3" id="KW-1185">Reference proteome</keyword>
<dbReference type="InterPro" id="IPR011042">
    <property type="entry name" value="6-blade_b-propeller_TolB-like"/>
</dbReference>
<evidence type="ECO:0000313" key="2">
    <source>
        <dbReference type="EMBL" id="UWX55589.1"/>
    </source>
</evidence>
<reference evidence="2" key="1">
    <citation type="submission" date="2022-09" db="EMBL/GenBank/DDBJ databases">
        <title>Maribacter litopenaei sp. nov., isolated from the intestinal tract of the Pacific White Shrimp, Litopenaeus vannamei.</title>
        <authorList>
            <person name="Kim S.Y."/>
            <person name="Hwang C.Y."/>
        </authorList>
    </citation>
    <scope>NUCLEOTIDE SEQUENCE</scope>
    <source>
        <strain evidence="2">HL-LV01</strain>
    </source>
</reference>
<evidence type="ECO:0000313" key="3">
    <source>
        <dbReference type="Proteomes" id="UP001059209"/>
    </source>
</evidence>
<accession>A0ABY5YBK1</accession>
<dbReference type="EMBL" id="CP104205">
    <property type="protein sequence ID" value="UWX55589.1"/>
    <property type="molecule type" value="Genomic_DNA"/>
</dbReference>